<feature type="topological domain" description="Lumenal" evidence="8">
    <location>
        <begin position="26"/>
        <end position="43"/>
    </location>
</feature>
<dbReference type="EMBL" id="QBMC01000070">
    <property type="protein sequence ID" value="PZO17264.1"/>
    <property type="molecule type" value="Genomic_DNA"/>
</dbReference>
<dbReference type="GO" id="GO:0009523">
    <property type="term" value="C:photosystem II"/>
    <property type="evidence" value="ECO:0007669"/>
    <property type="project" value="UniProtKB-KW"/>
</dbReference>
<accession>A0A2W4UAT8</accession>
<evidence type="ECO:0000313" key="11">
    <source>
        <dbReference type="Proteomes" id="UP000249354"/>
    </source>
</evidence>
<comment type="similarity">
    <text evidence="8">Belongs to the PsbY family.</text>
</comment>
<comment type="subcellular location">
    <subcellularLocation>
        <location evidence="8">Cellular thylakoid membrane</location>
        <topology evidence="8">Single-pass membrane protein</topology>
    </subcellularLocation>
    <subcellularLocation>
        <location evidence="1">Membrane</location>
    </subcellularLocation>
</comment>
<evidence type="ECO:0000256" key="2">
    <source>
        <dbReference type="ARBA" id="ARBA00022531"/>
    </source>
</evidence>
<dbReference type="InterPro" id="IPR009388">
    <property type="entry name" value="PSII_PsbY"/>
</dbReference>
<comment type="subunit">
    <text evidence="8">PSII is composed of 1 copy each of membrane proteins PsbA, PsbB, PsbC, PsbD, PsbE, PsbF, PsbH, PsbI, PsbJ, PsbK, PsbL, PsbM, PsbT, PsbX, PsbY, PsbZ, Psb30/Ycf12, peripheral proteins PsbO, CyanoQ (PsbQ), PsbU, PsbV and a large number of cofactors. It forms dimeric complexes.</text>
</comment>
<dbReference type="HAMAP" id="MF_00717">
    <property type="entry name" value="PSII_PsbY"/>
    <property type="match status" value="1"/>
</dbReference>
<reference evidence="11" key="1">
    <citation type="submission" date="2018-04" db="EMBL/GenBank/DDBJ databases">
        <authorList>
            <person name="Cornet L."/>
        </authorList>
    </citation>
    <scope>NUCLEOTIDE SEQUENCE [LARGE SCALE GENOMIC DNA]</scope>
</reference>
<evidence type="ECO:0000256" key="5">
    <source>
        <dbReference type="ARBA" id="ARBA00023078"/>
    </source>
</evidence>
<dbReference type="GO" id="GO:0031676">
    <property type="term" value="C:plasma membrane-derived thylakoid membrane"/>
    <property type="evidence" value="ECO:0007669"/>
    <property type="project" value="UniProtKB-SubCell"/>
</dbReference>
<feature type="topological domain" description="Lumenal" evidence="8">
    <location>
        <begin position="1"/>
        <end position="6"/>
    </location>
</feature>
<dbReference type="GO" id="GO:0015979">
    <property type="term" value="P:photosynthesis"/>
    <property type="evidence" value="ECO:0007669"/>
    <property type="project" value="UniProtKB-UniRule"/>
</dbReference>
<keyword evidence="5 8" id="KW-0793">Thylakoid</keyword>
<protein>
    <recommendedName>
        <fullName evidence="8">Photosystem II reaction center protein Y</fullName>
    </recommendedName>
</protein>
<feature type="transmembrane region" description="Helical" evidence="9">
    <location>
        <begin position="6"/>
        <end position="26"/>
    </location>
</feature>
<comment type="caution">
    <text evidence="10">The sequence shown here is derived from an EMBL/GenBank/DDBJ whole genome shotgun (WGS) entry which is preliminary data.</text>
</comment>
<evidence type="ECO:0000256" key="6">
    <source>
        <dbReference type="ARBA" id="ARBA00023136"/>
    </source>
</evidence>
<dbReference type="Proteomes" id="UP000249354">
    <property type="component" value="Unassembled WGS sequence"/>
</dbReference>
<evidence type="ECO:0000313" key="10">
    <source>
        <dbReference type="EMBL" id="PZO17264.1"/>
    </source>
</evidence>
<dbReference type="AlphaFoldDB" id="A0A2W4UAT8"/>
<gene>
    <name evidence="8" type="primary">psbY</name>
    <name evidence="10" type="ORF">DCF25_11450</name>
</gene>
<evidence type="ECO:0000256" key="7">
    <source>
        <dbReference type="ARBA" id="ARBA00023276"/>
    </source>
</evidence>
<dbReference type="GO" id="GO:0030145">
    <property type="term" value="F:manganese ion binding"/>
    <property type="evidence" value="ECO:0007669"/>
    <property type="project" value="InterPro"/>
</dbReference>
<name>A0A2W4UAT8_9CYAN</name>
<keyword evidence="2 8" id="KW-0602">Photosynthesis</keyword>
<comment type="function">
    <text evidence="8">Loosely associated component of the core of photosystem II (PSII). PSII is a light-driven water plastoquinone oxidoreductase, using light energy to abstract electrons from H(2)O, generating a proton gradient subsequently used for ATP formation.</text>
</comment>
<dbReference type="NCBIfam" id="NF009711">
    <property type="entry name" value="PRK13240.1"/>
    <property type="match status" value="1"/>
</dbReference>
<evidence type="ECO:0000256" key="3">
    <source>
        <dbReference type="ARBA" id="ARBA00022692"/>
    </source>
</evidence>
<evidence type="ECO:0000256" key="4">
    <source>
        <dbReference type="ARBA" id="ARBA00022989"/>
    </source>
</evidence>
<dbReference type="Pfam" id="PF06298">
    <property type="entry name" value="PsbY"/>
    <property type="match status" value="1"/>
</dbReference>
<sequence>MDLDFRIVAVLSPILIAASWAGFNIFRAALGQVQDLLNKNNAT</sequence>
<keyword evidence="6 8" id="KW-0472">Membrane</keyword>
<evidence type="ECO:0000256" key="8">
    <source>
        <dbReference type="HAMAP-Rule" id="MF_00717"/>
    </source>
</evidence>
<reference evidence="10 11" key="2">
    <citation type="submission" date="2018-06" db="EMBL/GenBank/DDBJ databases">
        <title>Metagenomic assembly of (sub)arctic Cyanobacteria and their associated microbiome from non-axenic cultures.</title>
        <authorList>
            <person name="Baurain D."/>
        </authorList>
    </citation>
    <scope>NUCLEOTIDE SEQUENCE [LARGE SCALE GENOMIC DNA]</scope>
    <source>
        <strain evidence="10">ULC129bin1</strain>
    </source>
</reference>
<evidence type="ECO:0000256" key="9">
    <source>
        <dbReference type="SAM" id="Phobius"/>
    </source>
</evidence>
<evidence type="ECO:0000256" key="1">
    <source>
        <dbReference type="ARBA" id="ARBA00004370"/>
    </source>
</evidence>
<organism evidence="10 11">
    <name type="scientific">Leptolyngbya foveolarum</name>
    <dbReference type="NCBI Taxonomy" id="47253"/>
    <lineage>
        <taxon>Bacteria</taxon>
        <taxon>Bacillati</taxon>
        <taxon>Cyanobacteriota</taxon>
        <taxon>Cyanophyceae</taxon>
        <taxon>Leptolyngbyales</taxon>
        <taxon>Leptolyngbyaceae</taxon>
        <taxon>Leptolyngbya group</taxon>
        <taxon>Leptolyngbya</taxon>
    </lineage>
</organism>
<keyword evidence="7 8" id="KW-0604">Photosystem II</keyword>
<proteinExistence type="inferred from homology"/>
<keyword evidence="4 8" id="KW-1133">Transmembrane helix</keyword>
<keyword evidence="3 8" id="KW-0812">Transmembrane</keyword>